<dbReference type="Proteomes" id="UP001417504">
    <property type="component" value="Unassembled WGS sequence"/>
</dbReference>
<sequence length="194" mass="21586">MLEVNKKMSLLTLTSILLFISMAFTTINARIVIPVPVVDADGDPVQLGVYYHLVPFTLDTGGGLARGPNRNHNKTCPLSVVQLPLNGKKGLPIRFFLSLIPVEERVVRTSTDHIFQFNNSSICGKDPIWKLDAFDESVGKYFISTTNQITTDMKYKFKIERVGSFASVNNYKLSYCPTVCSTCVPLLCKNIGVY</sequence>
<evidence type="ECO:0000313" key="2">
    <source>
        <dbReference type="Proteomes" id="UP001417504"/>
    </source>
</evidence>
<dbReference type="Gene3D" id="2.80.10.50">
    <property type="match status" value="1"/>
</dbReference>
<protein>
    <submittedName>
        <fullName evidence="1">Uncharacterized protein</fullName>
    </submittedName>
</protein>
<dbReference type="SUPFAM" id="SSF50386">
    <property type="entry name" value="STI-like"/>
    <property type="match status" value="1"/>
</dbReference>
<dbReference type="EMBL" id="JBBNAE010000011">
    <property type="protein sequence ID" value="KAK9085195.1"/>
    <property type="molecule type" value="Genomic_DNA"/>
</dbReference>
<dbReference type="InterPro" id="IPR011065">
    <property type="entry name" value="Kunitz_inhibitor_STI-like_sf"/>
</dbReference>
<accession>A0AAP0E1X8</accession>
<dbReference type="PROSITE" id="PS00283">
    <property type="entry name" value="SOYBEAN_KUNITZ"/>
    <property type="match status" value="1"/>
</dbReference>
<reference evidence="1 2" key="1">
    <citation type="submission" date="2024-01" db="EMBL/GenBank/DDBJ databases">
        <title>Genome assemblies of Stephania.</title>
        <authorList>
            <person name="Yang L."/>
        </authorList>
    </citation>
    <scope>NUCLEOTIDE SEQUENCE [LARGE SCALE GENOMIC DNA]</scope>
    <source>
        <strain evidence="1">QJT</strain>
        <tissue evidence="1">Leaf</tissue>
    </source>
</reference>
<dbReference type="InterPro" id="IPR002160">
    <property type="entry name" value="Prot_inh_Kunz-lg"/>
</dbReference>
<dbReference type="PANTHER" id="PTHR33107">
    <property type="entry name" value="KUNITZ TRYPSIN INHIBITOR 2"/>
    <property type="match status" value="1"/>
</dbReference>
<dbReference type="Pfam" id="PF00197">
    <property type="entry name" value="Kunitz_legume"/>
    <property type="match status" value="1"/>
</dbReference>
<dbReference type="GO" id="GO:0004866">
    <property type="term" value="F:endopeptidase inhibitor activity"/>
    <property type="evidence" value="ECO:0007669"/>
    <property type="project" value="InterPro"/>
</dbReference>
<dbReference type="PANTHER" id="PTHR33107:SF33">
    <property type="entry name" value="KUNITZ TYPE TRYPSIN INHIBITOR"/>
    <property type="match status" value="1"/>
</dbReference>
<comment type="caution">
    <text evidence="1">The sequence shown here is derived from an EMBL/GenBank/DDBJ whole genome shotgun (WGS) entry which is preliminary data.</text>
</comment>
<dbReference type="SMART" id="SM00452">
    <property type="entry name" value="STI"/>
    <property type="match status" value="1"/>
</dbReference>
<proteinExistence type="predicted"/>
<organism evidence="1 2">
    <name type="scientific">Stephania japonica</name>
    <dbReference type="NCBI Taxonomy" id="461633"/>
    <lineage>
        <taxon>Eukaryota</taxon>
        <taxon>Viridiplantae</taxon>
        <taxon>Streptophyta</taxon>
        <taxon>Embryophyta</taxon>
        <taxon>Tracheophyta</taxon>
        <taxon>Spermatophyta</taxon>
        <taxon>Magnoliopsida</taxon>
        <taxon>Ranunculales</taxon>
        <taxon>Menispermaceae</taxon>
        <taxon>Menispermoideae</taxon>
        <taxon>Cissampelideae</taxon>
        <taxon>Stephania</taxon>
    </lineage>
</organism>
<dbReference type="PRINTS" id="PR00291">
    <property type="entry name" value="KUNITZINHBTR"/>
</dbReference>
<keyword evidence="2" id="KW-1185">Reference proteome</keyword>
<evidence type="ECO:0000313" key="1">
    <source>
        <dbReference type="EMBL" id="KAK9085195.1"/>
    </source>
</evidence>
<gene>
    <name evidence="1" type="ORF">Sjap_025606</name>
</gene>
<name>A0AAP0E1X8_9MAGN</name>
<dbReference type="AlphaFoldDB" id="A0AAP0E1X8"/>